<keyword evidence="3" id="KW-1185">Reference proteome</keyword>
<accession>A0A1V4JMQ3</accession>
<comment type="caution">
    <text evidence="2">The sequence shown here is derived from an EMBL/GenBank/DDBJ whole genome shotgun (WGS) entry which is preliminary data.</text>
</comment>
<protein>
    <submittedName>
        <fullName evidence="2">Uncharacterized protein</fullName>
    </submittedName>
</protein>
<proteinExistence type="predicted"/>
<name>A0A1V4JMQ3_PATFA</name>
<evidence type="ECO:0000256" key="1">
    <source>
        <dbReference type="SAM" id="MobiDB-lite"/>
    </source>
</evidence>
<gene>
    <name evidence="2" type="ORF">AV530_005823</name>
</gene>
<feature type="region of interest" description="Disordered" evidence="1">
    <location>
        <begin position="1"/>
        <end position="27"/>
    </location>
</feature>
<sequence length="110" mass="12292">MRICERDNFADTKVSEEGGAGGAPGTGVGIPLQTMVQTMVRQVVPLKPMEVHSRVDTYLYPMKDPTLEQVDTPERGCDTMETPCWSKILAGPLDPWRDEPTLEQVCWQDL</sequence>
<evidence type="ECO:0000313" key="2">
    <source>
        <dbReference type="EMBL" id="OPJ73482.1"/>
    </source>
</evidence>
<evidence type="ECO:0000313" key="3">
    <source>
        <dbReference type="Proteomes" id="UP000190648"/>
    </source>
</evidence>
<dbReference type="EMBL" id="LSYS01006902">
    <property type="protein sequence ID" value="OPJ73482.1"/>
    <property type="molecule type" value="Genomic_DNA"/>
</dbReference>
<dbReference type="AlphaFoldDB" id="A0A1V4JMQ3"/>
<feature type="compositionally biased region" description="Basic and acidic residues" evidence="1">
    <location>
        <begin position="1"/>
        <end position="16"/>
    </location>
</feature>
<feature type="compositionally biased region" description="Gly residues" evidence="1">
    <location>
        <begin position="18"/>
        <end position="27"/>
    </location>
</feature>
<organism evidence="2 3">
    <name type="scientific">Patagioenas fasciata monilis</name>
    <dbReference type="NCBI Taxonomy" id="372326"/>
    <lineage>
        <taxon>Eukaryota</taxon>
        <taxon>Metazoa</taxon>
        <taxon>Chordata</taxon>
        <taxon>Craniata</taxon>
        <taxon>Vertebrata</taxon>
        <taxon>Euteleostomi</taxon>
        <taxon>Archelosauria</taxon>
        <taxon>Archosauria</taxon>
        <taxon>Dinosauria</taxon>
        <taxon>Saurischia</taxon>
        <taxon>Theropoda</taxon>
        <taxon>Coelurosauria</taxon>
        <taxon>Aves</taxon>
        <taxon>Neognathae</taxon>
        <taxon>Neoaves</taxon>
        <taxon>Columbimorphae</taxon>
        <taxon>Columbiformes</taxon>
        <taxon>Columbidae</taxon>
        <taxon>Patagioenas</taxon>
    </lineage>
</organism>
<dbReference type="OrthoDB" id="9397495at2759"/>
<dbReference type="Proteomes" id="UP000190648">
    <property type="component" value="Unassembled WGS sequence"/>
</dbReference>
<reference evidence="2 3" key="1">
    <citation type="submission" date="2016-02" db="EMBL/GenBank/DDBJ databases">
        <title>Band-tailed pigeon sequencing and assembly.</title>
        <authorList>
            <person name="Soares A.E."/>
            <person name="Novak B.J."/>
            <person name="Rice E.S."/>
            <person name="O'Connell B."/>
            <person name="Chang D."/>
            <person name="Weber S."/>
            <person name="Shapiro B."/>
        </authorList>
    </citation>
    <scope>NUCLEOTIDE SEQUENCE [LARGE SCALE GENOMIC DNA]</scope>
    <source>
        <strain evidence="2">BTP2013</strain>
        <tissue evidence="2">Blood</tissue>
    </source>
</reference>